<dbReference type="EMBL" id="CM044707">
    <property type="protein sequence ID" value="KAI5653994.1"/>
    <property type="molecule type" value="Genomic_DNA"/>
</dbReference>
<reference evidence="2" key="1">
    <citation type="journal article" date="2023" name="Nat. Plants">
        <title>Single-cell RNA sequencing provides a high-resolution roadmap for understanding the multicellular compartmentation of specialized metabolism.</title>
        <authorList>
            <person name="Sun S."/>
            <person name="Shen X."/>
            <person name="Li Y."/>
            <person name="Li Y."/>
            <person name="Wang S."/>
            <person name="Li R."/>
            <person name="Zhang H."/>
            <person name="Shen G."/>
            <person name="Guo B."/>
            <person name="Wei J."/>
            <person name="Xu J."/>
            <person name="St-Pierre B."/>
            <person name="Chen S."/>
            <person name="Sun C."/>
        </authorList>
    </citation>
    <scope>NUCLEOTIDE SEQUENCE [LARGE SCALE GENOMIC DNA]</scope>
</reference>
<name>A0ACB9ZZP1_CATRO</name>
<keyword evidence="2" id="KW-1185">Reference proteome</keyword>
<proteinExistence type="predicted"/>
<sequence length="128" mass="14225">MLPPTIKGKARRREGDAAEEGKGFWRSGFDFFFIEKAEDSLRFRALPALSNKTGSARESACNRKEGVHVAAAPAPFLVNGAQQVRHLLQKRESTSDNHASARQRVEWPRANLFGYIIQVESRVTGTAV</sequence>
<evidence type="ECO:0000313" key="2">
    <source>
        <dbReference type="Proteomes" id="UP001060085"/>
    </source>
</evidence>
<organism evidence="1 2">
    <name type="scientific">Catharanthus roseus</name>
    <name type="common">Madagascar periwinkle</name>
    <name type="synonym">Vinca rosea</name>
    <dbReference type="NCBI Taxonomy" id="4058"/>
    <lineage>
        <taxon>Eukaryota</taxon>
        <taxon>Viridiplantae</taxon>
        <taxon>Streptophyta</taxon>
        <taxon>Embryophyta</taxon>
        <taxon>Tracheophyta</taxon>
        <taxon>Spermatophyta</taxon>
        <taxon>Magnoliopsida</taxon>
        <taxon>eudicotyledons</taxon>
        <taxon>Gunneridae</taxon>
        <taxon>Pentapetalae</taxon>
        <taxon>asterids</taxon>
        <taxon>lamiids</taxon>
        <taxon>Gentianales</taxon>
        <taxon>Apocynaceae</taxon>
        <taxon>Rauvolfioideae</taxon>
        <taxon>Vinceae</taxon>
        <taxon>Catharanthinae</taxon>
        <taxon>Catharanthus</taxon>
    </lineage>
</organism>
<comment type="caution">
    <text evidence="1">The sequence shown here is derived from an EMBL/GenBank/DDBJ whole genome shotgun (WGS) entry which is preliminary data.</text>
</comment>
<protein>
    <submittedName>
        <fullName evidence="1">Uncharacterized protein</fullName>
    </submittedName>
</protein>
<evidence type="ECO:0000313" key="1">
    <source>
        <dbReference type="EMBL" id="KAI5653994.1"/>
    </source>
</evidence>
<accession>A0ACB9ZZP1</accession>
<gene>
    <name evidence="1" type="ORF">M9H77_31181</name>
</gene>
<dbReference type="Proteomes" id="UP001060085">
    <property type="component" value="Linkage Group LG07"/>
</dbReference>